<keyword evidence="1" id="KW-0805">Transcription regulation</keyword>
<name>A0A822YMY2_NELNU</name>
<dbReference type="SMART" id="SM00353">
    <property type="entry name" value="HLH"/>
    <property type="match status" value="1"/>
</dbReference>
<dbReference type="GO" id="GO:0009960">
    <property type="term" value="P:endosperm development"/>
    <property type="evidence" value="ECO:0007669"/>
    <property type="project" value="InterPro"/>
</dbReference>
<accession>A0A822YMY2</accession>
<evidence type="ECO:0000313" key="6">
    <source>
        <dbReference type="Proteomes" id="UP000607653"/>
    </source>
</evidence>
<feature type="domain" description="BHLH" evidence="4">
    <location>
        <begin position="49"/>
        <end position="99"/>
    </location>
</feature>
<comment type="caution">
    <text evidence="5">The sequence shown here is derived from an EMBL/GenBank/DDBJ whole genome shotgun (WGS) entry which is preliminary data.</text>
</comment>
<gene>
    <name evidence="5" type="ORF">HUJ06_012284</name>
</gene>
<dbReference type="PANTHER" id="PTHR46772:SF6">
    <property type="entry name" value="BHLH DOMAIN-CONTAINING PROTEIN"/>
    <property type="match status" value="1"/>
</dbReference>
<dbReference type="PROSITE" id="PS50888">
    <property type="entry name" value="BHLH"/>
    <property type="match status" value="1"/>
</dbReference>
<evidence type="ECO:0000259" key="4">
    <source>
        <dbReference type="PROSITE" id="PS50888"/>
    </source>
</evidence>
<keyword evidence="2" id="KW-0804">Transcription</keyword>
<dbReference type="GO" id="GO:0003700">
    <property type="term" value="F:DNA-binding transcription factor activity"/>
    <property type="evidence" value="ECO:0007669"/>
    <property type="project" value="InterPro"/>
</dbReference>
<reference evidence="5 6" key="1">
    <citation type="journal article" date="2020" name="Mol. Biol. Evol.">
        <title>Distinct Expression and Methylation Patterns for Genes with Different Fates following a Single Whole-Genome Duplication in Flowering Plants.</title>
        <authorList>
            <person name="Shi T."/>
            <person name="Rahmani R.S."/>
            <person name="Gugger P.F."/>
            <person name="Wang M."/>
            <person name="Li H."/>
            <person name="Zhang Y."/>
            <person name="Li Z."/>
            <person name="Wang Q."/>
            <person name="Van de Peer Y."/>
            <person name="Marchal K."/>
            <person name="Chen J."/>
        </authorList>
    </citation>
    <scope>NUCLEOTIDE SEQUENCE [LARGE SCALE GENOMIC DNA]</scope>
    <source>
        <tissue evidence="5">Leaf</tissue>
    </source>
</reference>
<dbReference type="Gene3D" id="4.10.280.10">
    <property type="entry name" value="Helix-loop-helix DNA-binding domain"/>
    <property type="match status" value="1"/>
</dbReference>
<dbReference type="InterPro" id="IPR044278">
    <property type="entry name" value="BHLH95-like"/>
</dbReference>
<feature type="coiled-coil region" evidence="3">
    <location>
        <begin position="89"/>
        <end position="116"/>
    </location>
</feature>
<dbReference type="InterPro" id="IPR011598">
    <property type="entry name" value="bHLH_dom"/>
</dbReference>
<proteinExistence type="predicted"/>
<dbReference type="Pfam" id="PF00010">
    <property type="entry name" value="HLH"/>
    <property type="match status" value="1"/>
</dbReference>
<evidence type="ECO:0000256" key="3">
    <source>
        <dbReference type="SAM" id="Coils"/>
    </source>
</evidence>
<sequence length="207" mass="22900">MEGNHEDKDVSKLLLKLMEGYSDAAIAPLSEFSPSKEITINAEAASCSRKRKPSPQIERDRRVQMSGLYATLQSMIPNLLHKATRVKIIEETIAYIKELEECLEELKRRKAAAIRALRLCNHPNASSSVDVTVSGNVAFFEVSAMVRRGLVKEIFGVFDKHRVEVLAAGVAVHELELRLTVTALIDGNGDDVGAAERIKTDLLTLLF</sequence>
<evidence type="ECO:0000256" key="1">
    <source>
        <dbReference type="ARBA" id="ARBA00023015"/>
    </source>
</evidence>
<protein>
    <recommendedName>
        <fullName evidence="4">BHLH domain-containing protein</fullName>
    </recommendedName>
</protein>
<dbReference type="EMBL" id="DUZY01000003">
    <property type="protein sequence ID" value="DAD33433.1"/>
    <property type="molecule type" value="Genomic_DNA"/>
</dbReference>
<dbReference type="InterPro" id="IPR036638">
    <property type="entry name" value="HLH_DNA-bd_sf"/>
</dbReference>
<dbReference type="Proteomes" id="UP000607653">
    <property type="component" value="Unassembled WGS sequence"/>
</dbReference>
<dbReference type="AlphaFoldDB" id="A0A822YMY2"/>
<keyword evidence="3" id="KW-0175">Coiled coil</keyword>
<evidence type="ECO:0000256" key="2">
    <source>
        <dbReference type="ARBA" id="ARBA00023163"/>
    </source>
</evidence>
<dbReference type="GO" id="GO:0046983">
    <property type="term" value="F:protein dimerization activity"/>
    <property type="evidence" value="ECO:0007669"/>
    <property type="project" value="InterPro"/>
</dbReference>
<organism evidence="5 6">
    <name type="scientific">Nelumbo nucifera</name>
    <name type="common">Sacred lotus</name>
    <dbReference type="NCBI Taxonomy" id="4432"/>
    <lineage>
        <taxon>Eukaryota</taxon>
        <taxon>Viridiplantae</taxon>
        <taxon>Streptophyta</taxon>
        <taxon>Embryophyta</taxon>
        <taxon>Tracheophyta</taxon>
        <taxon>Spermatophyta</taxon>
        <taxon>Magnoliopsida</taxon>
        <taxon>Proteales</taxon>
        <taxon>Nelumbonaceae</taxon>
        <taxon>Nelumbo</taxon>
    </lineage>
</organism>
<dbReference type="PANTHER" id="PTHR46772">
    <property type="entry name" value="BHLH DOMAIN-CONTAINING PROTEIN"/>
    <property type="match status" value="1"/>
</dbReference>
<keyword evidence="6" id="KW-1185">Reference proteome</keyword>
<dbReference type="CDD" id="cd00083">
    <property type="entry name" value="bHLH_SF"/>
    <property type="match status" value="1"/>
</dbReference>
<dbReference type="SUPFAM" id="SSF47459">
    <property type="entry name" value="HLH, helix-loop-helix DNA-binding domain"/>
    <property type="match status" value="1"/>
</dbReference>
<evidence type="ECO:0000313" key="5">
    <source>
        <dbReference type="EMBL" id="DAD33433.1"/>
    </source>
</evidence>